<dbReference type="Gene3D" id="1.25.40.10">
    <property type="entry name" value="Tetratricopeptide repeat domain"/>
    <property type="match status" value="5"/>
</dbReference>
<reference evidence="3" key="1">
    <citation type="journal article" date="2020" name="Nat. Commun.">
        <title>Large-scale genome sequencing of mycorrhizal fungi provides insights into the early evolution of symbiotic traits.</title>
        <authorList>
            <person name="Miyauchi S."/>
            <person name="Kiss E."/>
            <person name="Kuo A."/>
            <person name="Drula E."/>
            <person name="Kohler A."/>
            <person name="Sanchez-Garcia M."/>
            <person name="Morin E."/>
            <person name="Andreopoulos B."/>
            <person name="Barry K.W."/>
            <person name="Bonito G."/>
            <person name="Buee M."/>
            <person name="Carver A."/>
            <person name="Chen C."/>
            <person name="Cichocki N."/>
            <person name="Clum A."/>
            <person name="Culley D."/>
            <person name="Crous P.W."/>
            <person name="Fauchery L."/>
            <person name="Girlanda M."/>
            <person name="Hayes R.D."/>
            <person name="Keri Z."/>
            <person name="LaButti K."/>
            <person name="Lipzen A."/>
            <person name="Lombard V."/>
            <person name="Magnuson J."/>
            <person name="Maillard F."/>
            <person name="Murat C."/>
            <person name="Nolan M."/>
            <person name="Ohm R.A."/>
            <person name="Pangilinan J."/>
            <person name="Pereira M.F."/>
            <person name="Perotto S."/>
            <person name="Peter M."/>
            <person name="Pfister S."/>
            <person name="Riley R."/>
            <person name="Sitrit Y."/>
            <person name="Stielow J.B."/>
            <person name="Szollosi G."/>
            <person name="Zifcakova L."/>
            <person name="Stursova M."/>
            <person name="Spatafora J.W."/>
            <person name="Tedersoo L."/>
            <person name="Vaario L.M."/>
            <person name="Yamada A."/>
            <person name="Yan M."/>
            <person name="Wang P."/>
            <person name="Xu J."/>
            <person name="Bruns T."/>
            <person name="Baldrian P."/>
            <person name="Vilgalys R."/>
            <person name="Dunand C."/>
            <person name="Henrissat B."/>
            <person name="Grigoriev I.V."/>
            <person name="Hibbett D."/>
            <person name="Nagy L.G."/>
            <person name="Martin F.M."/>
        </authorList>
    </citation>
    <scope>NUCLEOTIDE SEQUENCE</scope>
    <source>
        <strain evidence="3">UP504</strain>
    </source>
</reference>
<dbReference type="Pfam" id="PF13374">
    <property type="entry name" value="TPR_10"/>
    <property type="match status" value="4"/>
</dbReference>
<protein>
    <recommendedName>
        <fullName evidence="2">Anaphase-promoting complex subunit 5 domain-containing protein</fullName>
    </recommendedName>
</protein>
<feature type="domain" description="Anaphase-promoting complex subunit 5" evidence="2">
    <location>
        <begin position="856"/>
        <end position="877"/>
    </location>
</feature>
<dbReference type="InterPro" id="IPR011990">
    <property type="entry name" value="TPR-like_helical_dom_sf"/>
</dbReference>
<dbReference type="Proteomes" id="UP000886523">
    <property type="component" value="Unassembled WGS sequence"/>
</dbReference>
<dbReference type="AlphaFoldDB" id="A0A9P6AD52"/>
<comment type="caution">
    <text evidence="3">The sequence shown here is derived from an EMBL/GenBank/DDBJ whole genome shotgun (WGS) entry which is preliminary data.</text>
</comment>
<accession>A0A9P6AD52</accession>
<feature type="domain" description="Anaphase-promoting complex subunit 5" evidence="2">
    <location>
        <begin position="177"/>
        <end position="204"/>
    </location>
</feature>
<dbReference type="EMBL" id="MU129308">
    <property type="protein sequence ID" value="KAF9503735.1"/>
    <property type="molecule type" value="Genomic_DNA"/>
</dbReference>
<sequence length="882" mass="98652">MFHILQAKSWSLRRKSAVSATYPGRTDAGAQVVRWETHRQPTGDPTHQIGFGHAGRKMNDLSRNLHDLGLWSEACEVQTMAVVLYRTEEDKPHLASGLFGLSLCLSGSGRDEEALRASAEASTRSIRPDLALSLNNLSVSLSKFGRDEEAFKANEEALGIHRLLATDRPKVFRPDLAYSLHKHSYCLSKFGRNEEALKANEEALKPFIGFARPQSIPKGPQGQMKSLEHSSLATPRSRPKVLRQGLAILFSNHANCFQNLAADRRKGYSADLAFLLTNHSHLSSEIGPTDRPKYRPDLAHISSHPHSFHFKFGRNEEIDPSNSPISARLSSTTPPSGLGFVAASHRSTEVFRSEISADSLTTTSIPADRAEVFRQIAAYLTTMPNPRSPEVFAPIALLSQPLHCSFKNLAKEEALRENEGRCDFRSLAADASKALKANEEALSLHRLLATDRPKRLSTQRRALSIRRLLAADRPEVFRPDLALSLYNHSFELSKFGRDEEALKANEDALAIYRFTSHRSPQKALNAKEEALSIRRLLAADRPEVFRPDLALSLYYHSIELSKFGRDEEALKTNEDALAIYRSLATDRPKVFLPDVVDCLNNRSNRLSKLGRDEEALNAKEEALSIRRLLAADRPETNEDALAIYRSLATDRPKVFLPDVVDCLNNRSNRLSKLGRDEEALNAKEEALSIRRLLAADRPEVFRPDLALSLYYHSIGLSKFGRDEEALKTNEDALAIYRLLAADRPKYSFQMSLIVLTTAPIAFRNLAPQIAPKGLKANEDALAIYRLLATDRPKVFLPDVADCLNNHSNRLSKLGRDEEALKADEEALSIRRLLAADRPKVFLPDLAHSLDNHSHYLSKFGRHEEALNAKEEALSIRRSLIND</sequence>
<feature type="domain" description="Anaphase-promoting complex subunit 5" evidence="2">
    <location>
        <begin position="484"/>
        <end position="513"/>
    </location>
</feature>
<organism evidence="3 4">
    <name type="scientific">Hydnum rufescens UP504</name>
    <dbReference type="NCBI Taxonomy" id="1448309"/>
    <lineage>
        <taxon>Eukaryota</taxon>
        <taxon>Fungi</taxon>
        <taxon>Dikarya</taxon>
        <taxon>Basidiomycota</taxon>
        <taxon>Agaricomycotina</taxon>
        <taxon>Agaricomycetes</taxon>
        <taxon>Cantharellales</taxon>
        <taxon>Hydnaceae</taxon>
        <taxon>Hydnum</taxon>
    </lineage>
</organism>
<name>A0A9P6AD52_9AGAM</name>
<evidence type="ECO:0000313" key="3">
    <source>
        <dbReference type="EMBL" id="KAF9503735.1"/>
    </source>
</evidence>
<gene>
    <name evidence="3" type="ORF">BS47DRAFT_1402123</name>
</gene>
<keyword evidence="4" id="KW-1185">Reference proteome</keyword>
<dbReference type="OrthoDB" id="3038309at2759"/>
<dbReference type="Pfam" id="PF12862">
    <property type="entry name" value="ANAPC5"/>
    <property type="match status" value="3"/>
</dbReference>
<evidence type="ECO:0000313" key="4">
    <source>
        <dbReference type="Proteomes" id="UP000886523"/>
    </source>
</evidence>
<dbReference type="PANTHER" id="PTHR19959:SF119">
    <property type="entry name" value="FUNGAL LIPASE-LIKE DOMAIN-CONTAINING PROTEIN"/>
    <property type="match status" value="1"/>
</dbReference>
<evidence type="ECO:0000256" key="1">
    <source>
        <dbReference type="SAM" id="MobiDB-lite"/>
    </source>
</evidence>
<dbReference type="PANTHER" id="PTHR19959">
    <property type="entry name" value="KINESIN LIGHT CHAIN"/>
    <property type="match status" value="1"/>
</dbReference>
<feature type="region of interest" description="Disordered" evidence="1">
    <location>
        <begin position="211"/>
        <end position="236"/>
    </location>
</feature>
<dbReference type="InterPro" id="IPR026000">
    <property type="entry name" value="Apc5_dom"/>
</dbReference>
<dbReference type="SUPFAM" id="SSF48452">
    <property type="entry name" value="TPR-like"/>
    <property type="match status" value="3"/>
</dbReference>
<evidence type="ECO:0000259" key="2">
    <source>
        <dbReference type="Pfam" id="PF12862"/>
    </source>
</evidence>
<proteinExistence type="predicted"/>